<dbReference type="PROSITE" id="PS50122">
    <property type="entry name" value="CHEB"/>
    <property type="match status" value="1"/>
</dbReference>
<keyword evidence="4" id="KW-0145">Chemotaxis</keyword>
<proteinExistence type="predicted"/>
<dbReference type="PANTHER" id="PTHR42872">
    <property type="entry name" value="PROTEIN-GLUTAMATE METHYLESTERASE/PROTEIN-GLUTAMINE GLUTAMINASE"/>
    <property type="match status" value="1"/>
</dbReference>
<evidence type="ECO:0000256" key="4">
    <source>
        <dbReference type="PROSITE-ProRule" id="PRU00050"/>
    </source>
</evidence>
<comment type="caution">
    <text evidence="6">The sequence shown here is derived from an EMBL/GenBank/DDBJ whole genome shotgun (WGS) entry which is preliminary data.</text>
</comment>
<dbReference type="EC" id="3.1.1.61" evidence="2"/>
<reference evidence="6 7" key="1">
    <citation type="submission" date="2020-10" db="EMBL/GenBank/DDBJ databases">
        <title>Phylogeny of dyella-like bacteria.</title>
        <authorList>
            <person name="Fu J."/>
        </authorList>
    </citation>
    <scope>NUCLEOTIDE SEQUENCE [LARGE SCALE GENOMIC DNA]</scope>
    <source>
        <strain evidence="6 7">Gsoil3046</strain>
    </source>
</reference>
<dbReference type="InterPro" id="IPR035909">
    <property type="entry name" value="CheB_C"/>
</dbReference>
<dbReference type="PANTHER" id="PTHR42872:SF6">
    <property type="entry name" value="PROTEIN-GLUTAMATE METHYLESTERASE_PROTEIN-GLUTAMINE GLUTAMINASE"/>
    <property type="match status" value="1"/>
</dbReference>
<evidence type="ECO:0000313" key="7">
    <source>
        <dbReference type="Proteomes" id="UP001620460"/>
    </source>
</evidence>
<feature type="active site" evidence="4">
    <location>
        <position position="12"/>
    </location>
</feature>
<feature type="active site" evidence="4">
    <location>
        <position position="39"/>
    </location>
</feature>
<dbReference type="InterPro" id="IPR000673">
    <property type="entry name" value="Sig_transdc_resp-reg_Me-estase"/>
</dbReference>
<accession>A0ABW8JSJ1</accession>
<feature type="domain" description="CheB-type methylesterase" evidence="5">
    <location>
        <begin position="1"/>
        <end position="184"/>
    </location>
</feature>
<organism evidence="6 7">
    <name type="scientific">Dyella ginsengisoli</name>
    <dbReference type="NCBI Taxonomy" id="363848"/>
    <lineage>
        <taxon>Bacteria</taxon>
        <taxon>Pseudomonadati</taxon>
        <taxon>Pseudomonadota</taxon>
        <taxon>Gammaproteobacteria</taxon>
        <taxon>Lysobacterales</taxon>
        <taxon>Rhodanobacteraceae</taxon>
        <taxon>Dyella</taxon>
    </lineage>
</organism>
<sequence length="190" mass="19471">MSAVQAIVIGGSAGGFSALQRLLAGLDARLPAAVIVCCHIGADSDAALFAQLLGTHCSLPVTAARERAPILGGTVHVAPGGYHLLLERDRHFALSVDPPVSFARPSIDVLFDCAAEVYGPHAIGVVLTGANADGAEGLRRMRERGATAVVQDPATAEAARMPQAALDRAGADHCLALDAIPALLNRLCLA</sequence>
<gene>
    <name evidence="6" type="ORF">ISP17_09050</name>
</gene>
<dbReference type="CDD" id="cd16433">
    <property type="entry name" value="CheB"/>
    <property type="match status" value="1"/>
</dbReference>
<keyword evidence="1 4" id="KW-0378">Hydrolase</keyword>
<comment type="catalytic activity">
    <reaction evidence="3">
        <text>[protein]-L-glutamate 5-O-methyl ester + H2O = L-glutamyl-[protein] + methanol + H(+)</text>
        <dbReference type="Rhea" id="RHEA:23236"/>
        <dbReference type="Rhea" id="RHEA-COMP:10208"/>
        <dbReference type="Rhea" id="RHEA-COMP:10311"/>
        <dbReference type="ChEBI" id="CHEBI:15377"/>
        <dbReference type="ChEBI" id="CHEBI:15378"/>
        <dbReference type="ChEBI" id="CHEBI:17790"/>
        <dbReference type="ChEBI" id="CHEBI:29973"/>
        <dbReference type="ChEBI" id="CHEBI:82795"/>
        <dbReference type="EC" id="3.1.1.61"/>
    </reaction>
</comment>
<feature type="active site" evidence="4">
    <location>
        <position position="133"/>
    </location>
</feature>
<evidence type="ECO:0000256" key="3">
    <source>
        <dbReference type="ARBA" id="ARBA00048267"/>
    </source>
</evidence>
<evidence type="ECO:0000313" key="6">
    <source>
        <dbReference type="EMBL" id="MFK2904112.1"/>
    </source>
</evidence>
<evidence type="ECO:0000256" key="1">
    <source>
        <dbReference type="ARBA" id="ARBA00022801"/>
    </source>
</evidence>
<name>A0ABW8JSJ1_9GAMM</name>
<dbReference type="EMBL" id="JADIKM010000002">
    <property type="protein sequence ID" value="MFK2904112.1"/>
    <property type="molecule type" value="Genomic_DNA"/>
</dbReference>
<dbReference type="RefSeq" id="WP_404632283.1">
    <property type="nucleotide sequence ID" value="NZ_JADIKM010000002.1"/>
</dbReference>
<protein>
    <recommendedName>
        <fullName evidence="2">protein-glutamate methylesterase</fullName>
        <ecNumber evidence="2">3.1.1.61</ecNumber>
    </recommendedName>
</protein>
<dbReference type="SUPFAM" id="SSF52738">
    <property type="entry name" value="Methylesterase CheB, C-terminal domain"/>
    <property type="match status" value="1"/>
</dbReference>
<dbReference type="Pfam" id="PF01339">
    <property type="entry name" value="CheB_methylest"/>
    <property type="match status" value="1"/>
</dbReference>
<evidence type="ECO:0000259" key="5">
    <source>
        <dbReference type="PROSITE" id="PS50122"/>
    </source>
</evidence>
<dbReference type="Proteomes" id="UP001620460">
    <property type="component" value="Unassembled WGS sequence"/>
</dbReference>
<keyword evidence="7" id="KW-1185">Reference proteome</keyword>
<dbReference type="Gene3D" id="3.40.50.180">
    <property type="entry name" value="Methylesterase CheB, C-terminal domain"/>
    <property type="match status" value="1"/>
</dbReference>
<evidence type="ECO:0000256" key="2">
    <source>
        <dbReference type="ARBA" id="ARBA00039140"/>
    </source>
</evidence>